<dbReference type="Gene3D" id="6.20.120.50">
    <property type="match status" value="1"/>
</dbReference>
<dbReference type="InterPro" id="IPR021377">
    <property type="entry name" value="DUF3006"/>
</dbReference>
<evidence type="ECO:0008006" key="3">
    <source>
        <dbReference type="Google" id="ProtNLM"/>
    </source>
</evidence>
<dbReference type="Pfam" id="PF11213">
    <property type="entry name" value="DUF3006"/>
    <property type="match status" value="1"/>
</dbReference>
<evidence type="ECO:0000313" key="1">
    <source>
        <dbReference type="EMBL" id="MBP1927152.1"/>
    </source>
</evidence>
<name>A0ABS4GHR3_9FIRM</name>
<dbReference type="RefSeq" id="WP_209512865.1">
    <property type="nucleotide sequence ID" value="NZ_JAGGKS010000010.1"/>
</dbReference>
<dbReference type="EMBL" id="JAGGKS010000010">
    <property type="protein sequence ID" value="MBP1927152.1"/>
    <property type="molecule type" value="Genomic_DNA"/>
</dbReference>
<gene>
    <name evidence="1" type="ORF">J2Z76_003025</name>
</gene>
<evidence type="ECO:0000313" key="2">
    <source>
        <dbReference type="Proteomes" id="UP001519342"/>
    </source>
</evidence>
<reference evidence="1 2" key="1">
    <citation type="submission" date="2021-03" db="EMBL/GenBank/DDBJ databases">
        <title>Genomic Encyclopedia of Type Strains, Phase IV (KMG-IV): sequencing the most valuable type-strain genomes for metagenomic binning, comparative biology and taxonomic classification.</title>
        <authorList>
            <person name="Goeker M."/>
        </authorList>
    </citation>
    <scope>NUCLEOTIDE SEQUENCE [LARGE SCALE GENOMIC DNA]</scope>
    <source>
        <strain evidence="1 2">DSM 24004</strain>
    </source>
</reference>
<protein>
    <recommendedName>
        <fullName evidence="3">DUF3006 domain-containing protein</fullName>
    </recommendedName>
</protein>
<proteinExistence type="predicted"/>
<accession>A0ABS4GHR3</accession>
<keyword evidence="2" id="KW-1185">Reference proteome</keyword>
<sequence>MKIIIDRIEENFFVVELENKEMINIPKSIIPTNAKVGDVISIEVDVNETEERKEKIINLMNELWED</sequence>
<organism evidence="1 2">
    <name type="scientific">Sedimentibacter acidaminivorans</name>
    <dbReference type="NCBI Taxonomy" id="913099"/>
    <lineage>
        <taxon>Bacteria</taxon>
        <taxon>Bacillati</taxon>
        <taxon>Bacillota</taxon>
        <taxon>Tissierellia</taxon>
        <taxon>Sedimentibacter</taxon>
    </lineage>
</organism>
<dbReference type="Proteomes" id="UP001519342">
    <property type="component" value="Unassembled WGS sequence"/>
</dbReference>
<comment type="caution">
    <text evidence="1">The sequence shown here is derived from an EMBL/GenBank/DDBJ whole genome shotgun (WGS) entry which is preliminary data.</text>
</comment>